<name>A0A8S1WN64_9CILI</name>
<gene>
    <name evidence="3" type="ORF">PPENT_87.1.T0970038</name>
</gene>
<dbReference type="InterPro" id="IPR001680">
    <property type="entry name" value="WD40_rpt"/>
</dbReference>
<keyword evidence="4" id="KW-1185">Reference proteome</keyword>
<proteinExistence type="predicted"/>
<dbReference type="OrthoDB" id="286031at2759"/>
<evidence type="ECO:0000256" key="2">
    <source>
        <dbReference type="SAM" id="Coils"/>
    </source>
</evidence>
<dbReference type="AlphaFoldDB" id="A0A8S1WN64"/>
<dbReference type="SMART" id="SM00320">
    <property type="entry name" value="WD40"/>
    <property type="match status" value="5"/>
</dbReference>
<feature type="coiled-coil region" evidence="2">
    <location>
        <begin position="956"/>
        <end position="985"/>
    </location>
</feature>
<keyword evidence="2" id="KW-0175">Coiled coil</keyword>
<dbReference type="PANTHER" id="PTHR44156">
    <property type="entry name" value="SUPERNUMERARY LIMBS, ISOFORM B-RELATED"/>
    <property type="match status" value="1"/>
</dbReference>
<feature type="repeat" description="WD" evidence="1">
    <location>
        <begin position="362"/>
        <end position="403"/>
    </location>
</feature>
<dbReference type="Proteomes" id="UP000689195">
    <property type="component" value="Unassembled WGS sequence"/>
</dbReference>
<keyword evidence="1" id="KW-0853">WD repeat</keyword>
<sequence>MNIDQLLNVVAERMDEFDISSVVQHYLFDLAQIVDDNQNQVIDLQSFVTFYVQRMEESGLDGLITITRLLQFYQDVRSQIQCSVQLKHITDYLISSAEQLDIHFNKKFLPKHLIRTKKRQLIASEISPPEILGLNQDMLRRIENDLKTIDTNSKTQIIQAITHQNELFLLMQFQERISLFLGFEFQKFINLKKNDEGNYIQFISYGNERLGCVMRDLTIVFWDQSDGYQFDYKVENNVEISKLRYLHLQDQWISVNKQNQIMIWNLETANYTCITQQINSITEICEIDHLQMLLVISNPNIINCFDMFEQKFLFRFSTLHNIITNVKYSRTFQLIFTIGLDSQICCYQLHTKYNDQNLKCQLKGHLQTISCIELLENTSLLVSIDCKNTIILWDIRSQQIHQHIKLQTKLMSKQLFYYNKCLCLITTRLQALRFEQHDDTPKNTKLIELIYDQWNQRNIIVTRTDVRIQNCINGKIEYILQDFKDEITAVCLIEHNNYMILGTSEGHVMKVLIKNGEIVQQWDQLFNEEIIKISYDETSNLLHIFNIDSSLKCLPLQHLNVRKDNVNAKDKRALRQLMHHSQVNICTFNLSHGLLITSNDDFITIWNLEYYSVVIQIQLEEQAIATSIVISNNKQYFIVGTNQAQLYFISITSKNDHYVCAIESILNVESSLLLLTSINERNYATQMLIDDQDLIVGLNNGYMLKYDISEIKIQQQDPINTKPNYNPYRVIYHNNIQEHFIDNYRIINSYLVKDINMSQHLIQLQRSPNQKIKQKFRTGMTRLSAVKNMAGQFYDQHFDIPNQSPTLSVSIHSESIIQLSYMQIDPFEVLFSTKTQLIISASSNDIIKIINKQFEVLCLFEINNPTSHFWNLNAQTYKLKAHILFALELLKSIQHKLTKEKQMSYNIDNILRECSLIYMKNKYYPSKIQSHTLNNNQNNNITNSLPDLINKSNHSLRFYNEKIKYQKQQLDIQQQEKQIEDSAKKRNRYFQTQQLQSQKKEILDYLRSDDKQNEHDDFAKTLINMRMRTEPKSNLQISKITRTTNFTEMTNRSQVKFPNHSKEVFNLIKQVISSPSKKFTAQEKNEIKSKLKITKMEKFKSKLS</sequence>
<dbReference type="PROSITE" id="PS50082">
    <property type="entry name" value="WD_REPEATS_2"/>
    <property type="match status" value="1"/>
</dbReference>
<protein>
    <submittedName>
        <fullName evidence="3">Uncharacterized protein</fullName>
    </submittedName>
</protein>
<dbReference type="EMBL" id="CAJJDO010000097">
    <property type="protein sequence ID" value="CAD8190632.1"/>
    <property type="molecule type" value="Genomic_DNA"/>
</dbReference>
<reference evidence="3" key="1">
    <citation type="submission" date="2021-01" db="EMBL/GenBank/DDBJ databases">
        <authorList>
            <consortium name="Genoscope - CEA"/>
            <person name="William W."/>
        </authorList>
    </citation>
    <scope>NUCLEOTIDE SEQUENCE</scope>
</reference>
<evidence type="ECO:0000313" key="3">
    <source>
        <dbReference type="EMBL" id="CAD8190632.1"/>
    </source>
</evidence>
<dbReference type="InterPro" id="IPR053299">
    <property type="entry name" value="ASTRA_WD_repeat"/>
</dbReference>
<evidence type="ECO:0000256" key="1">
    <source>
        <dbReference type="PROSITE-ProRule" id="PRU00221"/>
    </source>
</evidence>
<evidence type="ECO:0000313" key="4">
    <source>
        <dbReference type="Proteomes" id="UP000689195"/>
    </source>
</evidence>
<organism evidence="3 4">
    <name type="scientific">Paramecium pentaurelia</name>
    <dbReference type="NCBI Taxonomy" id="43138"/>
    <lineage>
        <taxon>Eukaryota</taxon>
        <taxon>Sar</taxon>
        <taxon>Alveolata</taxon>
        <taxon>Ciliophora</taxon>
        <taxon>Intramacronucleata</taxon>
        <taxon>Oligohymenophorea</taxon>
        <taxon>Peniculida</taxon>
        <taxon>Parameciidae</taxon>
        <taxon>Paramecium</taxon>
    </lineage>
</organism>
<comment type="caution">
    <text evidence="3">The sequence shown here is derived from an EMBL/GenBank/DDBJ whole genome shotgun (WGS) entry which is preliminary data.</text>
</comment>
<accession>A0A8S1WN64</accession>